<dbReference type="HOGENOM" id="CLU_2834612_0_0_1"/>
<dbReference type="Proteomes" id="UP000008694">
    <property type="component" value="Unassembled WGS sequence"/>
</dbReference>
<organism evidence="3">
    <name type="scientific">Arabidopsis lyrata subsp. lyrata</name>
    <name type="common">Lyre-leaved rock-cress</name>
    <dbReference type="NCBI Taxonomy" id="81972"/>
    <lineage>
        <taxon>Eukaryota</taxon>
        <taxon>Viridiplantae</taxon>
        <taxon>Streptophyta</taxon>
        <taxon>Embryophyta</taxon>
        <taxon>Tracheophyta</taxon>
        <taxon>Spermatophyta</taxon>
        <taxon>Magnoliopsida</taxon>
        <taxon>eudicotyledons</taxon>
        <taxon>Gunneridae</taxon>
        <taxon>Pentapetalae</taxon>
        <taxon>rosids</taxon>
        <taxon>malvids</taxon>
        <taxon>Brassicales</taxon>
        <taxon>Brassicaceae</taxon>
        <taxon>Camelineae</taxon>
        <taxon>Arabidopsis</taxon>
    </lineage>
</organism>
<dbReference type="AlphaFoldDB" id="D7M1V7"/>
<evidence type="ECO:0000313" key="3">
    <source>
        <dbReference type="Proteomes" id="UP000008694"/>
    </source>
</evidence>
<proteinExistence type="predicted"/>
<feature type="region of interest" description="Disordered" evidence="1">
    <location>
        <begin position="36"/>
        <end position="66"/>
    </location>
</feature>
<keyword evidence="3" id="KW-1185">Reference proteome</keyword>
<evidence type="ECO:0000256" key="1">
    <source>
        <dbReference type="SAM" id="MobiDB-lite"/>
    </source>
</evidence>
<accession>D7M1V7</accession>
<reference evidence="3" key="1">
    <citation type="journal article" date="2011" name="Nat. Genet.">
        <title>The Arabidopsis lyrata genome sequence and the basis of rapid genome size change.</title>
        <authorList>
            <person name="Hu T.T."/>
            <person name="Pattyn P."/>
            <person name="Bakker E.G."/>
            <person name="Cao J."/>
            <person name="Cheng J.-F."/>
            <person name="Clark R.M."/>
            <person name="Fahlgren N."/>
            <person name="Fawcett J.A."/>
            <person name="Grimwood J."/>
            <person name="Gundlach H."/>
            <person name="Haberer G."/>
            <person name="Hollister J.D."/>
            <person name="Ossowski S."/>
            <person name="Ottilar R.P."/>
            <person name="Salamov A.A."/>
            <person name="Schneeberger K."/>
            <person name="Spannagl M."/>
            <person name="Wang X."/>
            <person name="Yang L."/>
            <person name="Nasrallah M.E."/>
            <person name="Bergelson J."/>
            <person name="Carrington J.C."/>
            <person name="Gaut B.S."/>
            <person name="Schmutz J."/>
            <person name="Mayer K.F.X."/>
            <person name="Van de Peer Y."/>
            <person name="Grigoriev I.V."/>
            <person name="Nordborg M."/>
            <person name="Weigel D."/>
            <person name="Guo Y.-L."/>
        </authorList>
    </citation>
    <scope>NUCLEOTIDE SEQUENCE [LARGE SCALE GENOMIC DNA]</scope>
    <source>
        <strain evidence="3">cv. MN47</strain>
    </source>
</reference>
<feature type="compositionally biased region" description="Gly residues" evidence="1">
    <location>
        <begin position="36"/>
        <end position="48"/>
    </location>
</feature>
<dbReference type="Gramene" id="Al_scaffold_0006_3560">
    <property type="protein sequence ID" value="Al_scaffold_0006_3560"/>
    <property type="gene ID" value="Al_scaffold_0006_3560"/>
</dbReference>
<protein>
    <submittedName>
        <fullName evidence="2">Predicted protein</fullName>
    </submittedName>
</protein>
<name>D7M1V7_ARALL</name>
<dbReference type="EMBL" id="GL348718">
    <property type="protein sequence ID" value="EFH51081.1"/>
    <property type="molecule type" value="Genomic_DNA"/>
</dbReference>
<evidence type="ECO:0000313" key="2">
    <source>
        <dbReference type="EMBL" id="EFH51081.1"/>
    </source>
</evidence>
<sequence>MKRIDKKGRKRESKDQREDFVERVTVDCGGGCGVTEGGGEAGGVGGGDDFAPPLSGMEDLRSAGEK</sequence>
<gene>
    <name evidence="2" type="ORF">ARALYDRAFT_663495</name>
</gene>